<keyword evidence="10" id="KW-1185">Reference proteome</keyword>
<sequence>MQAFMEPSQNSTLKEKFTCIVCFAINGSSQQLATHFVHSHLHLCSECGSGFIEEQCLTFHLAACQKWPRKCSDGEFFPRCSLCSVILPTPKRYFYHLLHCHEASIYISQKNRQVNPMFIWKKLSLMDAAKLRKTLVDKSTIKTPADFVAEDTDCSSSLPMGNANYAESPVTDKFLCFLCELDFSNRAEYESHLQKHSEQWNCCPVCMYSQDHYPIRTVGELFEHLIFKHTTKSLHPKGVKIVCKLCRSLSSCESTAQVSVKRCEGQMIRHILYACSGTQVCFLCNDGAVYSPEKLKEHRISEHRMVFERLVFKKEQLFFHMVSHRITINRKRHLVQLNMTENVLSFPESKNAVPNANLNVPSIEHSGTVFRFGKVKINNNDVEIEFLGFNHLINDTNDSNNNTQNKHDDDNDVVFVAETVPTDFMTNVRSEIGDTTEAMPSFCKRSLEIAPTASTVKLATESDEMAINNIMEKVIDAVILPWPYQTTSDESGPSTAAFNANEANMTCSILCEQNSASENERLIRTVEEEFTSAKASCVPLAVDDDNDVLIIDESKNENSSVDEEILKKAKRISDKNGDPDLEVIGNSERHTESHKISKREAKFRCNQCTEKFLTRASLLVHKESHRYDAGQTIEAVYGIPIETNMYICRLCCLAYELLAIYQIHMRTHGLLQNCERCSVVAFNEEQIKNHEIQHVPSAGKQQVVYVCSKCMTTYSTDKRLYYHMLNSHAQAILYFCKKCGLANTNGRVIYEHIIRSGCSSQNSSSGSEFTIMGFTAACMFHYQPTNPIQYENSVRTNQLIVVVPSECIHRSFLSQSNDVISITCPACNSLMSFLRLQAENPKFTGNLPRTLNHASDDNDAMMLAMLNIWKMETVGQQSNAVITGNLQMPSLVGFPTTSCTLPQGIIPSANSAHIIRSAVQLPTSLSGQLRGLASNIGVTQPSSQISWIPARQILTASSASALLPSSSLQTTDTNSHPSTTTVATLMPHPSASFISTQANVESPLPKTKTPPYLQPYRGALEAVGLTVGTQMVSRDYIVKNAEGKYFCSRPGCANVRIEKITTGRVHNLRHNPQNIFFCLECGSAYPFENLIVKHMIEFHHQKQVPSLNLRCPLCPEIPPFTRAELFRKHMADSTRHLTATHFFNFKQRCKLRFHSIEARLRHDLEHRATKNTPCCFVCGTSRNWWSSSARADFPYIDHLYIHAFSLWGMCRECGLCYPNELKVVGVKTDRRKPYAVETSDAVMRAFLGYPVPDNARI</sequence>
<dbReference type="PANTHER" id="PTHR24388:SF54">
    <property type="entry name" value="PROTEIN ESCARGOT"/>
    <property type="match status" value="1"/>
</dbReference>
<keyword evidence="3" id="KW-0677">Repeat</keyword>
<evidence type="ECO:0000256" key="6">
    <source>
        <dbReference type="ARBA" id="ARBA00023242"/>
    </source>
</evidence>
<dbReference type="OrthoDB" id="5805083at2759"/>
<evidence type="ECO:0000256" key="1">
    <source>
        <dbReference type="ARBA" id="ARBA00004123"/>
    </source>
</evidence>
<evidence type="ECO:0000256" key="2">
    <source>
        <dbReference type="ARBA" id="ARBA00022723"/>
    </source>
</evidence>
<feature type="domain" description="C2H2-type" evidence="8">
    <location>
        <begin position="603"/>
        <end position="630"/>
    </location>
</feature>
<evidence type="ECO:0000256" key="5">
    <source>
        <dbReference type="ARBA" id="ARBA00022833"/>
    </source>
</evidence>
<evidence type="ECO:0000313" key="10">
    <source>
        <dbReference type="Proteomes" id="UP000271087"/>
    </source>
</evidence>
<dbReference type="Gene3D" id="3.30.160.60">
    <property type="entry name" value="Classic Zinc Finger"/>
    <property type="match status" value="1"/>
</dbReference>
<dbReference type="STRING" id="42157.A0A182EAX4"/>
<dbReference type="EMBL" id="UYRW01001330">
    <property type="protein sequence ID" value="VDK76415.1"/>
    <property type="molecule type" value="Genomic_DNA"/>
</dbReference>
<dbReference type="InterPro" id="IPR013087">
    <property type="entry name" value="Znf_C2H2_type"/>
</dbReference>
<dbReference type="AlphaFoldDB" id="A0A182EAX4"/>
<evidence type="ECO:0000256" key="4">
    <source>
        <dbReference type="ARBA" id="ARBA00022771"/>
    </source>
</evidence>
<keyword evidence="4 7" id="KW-0863">Zinc-finger</keyword>
<evidence type="ECO:0000259" key="8">
    <source>
        <dbReference type="PROSITE" id="PS50157"/>
    </source>
</evidence>
<protein>
    <submittedName>
        <fullName evidence="11">C2H2-type domain-containing protein</fullName>
    </submittedName>
</protein>
<reference evidence="11" key="1">
    <citation type="submission" date="2016-06" db="UniProtKB">
        <authorList>
            <consortium name="WormBaseParasite"/>
        </authorList>
    </citation>
    <scope>IDENTIFICATION</scope>
</reference>
<dbReference type="Proteomes" id="UP000271087">
    <property type="component" value="Unassembled WGS sequence"/>
</dbReference>
<dbReference type="PROSITE" id="PS00028">
    <property type="entry name" value="ZINC_FINGER_C2H2_1"/>
    <property type="match status" value="5"/>
</dbReference>
<dbReference type="InterPro" id="IPR050527">
    <property type="entry name" value="Snail/Krueppel_Znf"/>
</dbReference>
<keyword evidence="2" id="KW-0479">Metal-binding</keyword>
<evidence type="ECO:0000313" key="9">
    <source>
        <dbReference type="EMBL" id="VDK76415.1"/>
    </source>
</evidence>
<dbReference type="WBParaSite" id="nOo.2.0.1.t05203-RA">
    <property type="protein sequence ID" value="nOo.2.0.1.t05203-RA"/>
    <property type="gene ID" value="nOo.2.0.1.g05203"/>
</dbReference>
<keyword evidence="6" id="KW-0539">Nucleus</keyword>
<dbReference type="PROSITE" id="PS50157">
    <property type="entry name" value="ZINC_FINGER_C2H2_2"/>
    <property type="match status" value="2"/>
</dbReference>
<keyword evidence="5" id="KW-0862">Zinc</keyword>
<evidence type="ECO:0000313" key="11">
    <source>
        <dbReference type="WBParaSite" id="nOo.2.0.1.t05203-RA"/>
    </source>
</evidence>
<proteinExistence type="predicted"/>
<evidence type="ECO:0000256" key="3">
    <source>
        <dbReference type="ARBA" id="ARBA00022737"/>
    </source>
</evidence>
<organism evidence="11">
    <name type="scientific">Onchocerca ochengi</name>
    <name type="common">Filarial nematode worm</name>
    <dbReference type="NCBI Taxonomy" id="42157"/>
    <lineage>
        <taxon>Eukaryota</taxon>
        <taxon>Metazoa</taxon>
        <taxon>Ecdysozoa</taxon>
        <taxon>Nematoda</taxon>
        <taxon>Chromadorea</taxon>
        <taxon>Rhabditida</taxon>
        <taxon>Spirurina</taxon>
        <taxon>Spiruromorpha</taxon>
        <taxon>Filarioidea</taxon>
        <taxon>Onchocercidae</taxon>
        <taxon>Onchocerca</taxon>
    </lineage>
</organism>
<name>A0A182EAX4_ONCOC</name>
<gene>
    <name evidence="9" type="ORF">NOO_LOCUS5203</name>
</gene>
<dbReference type="SMART" id="SM00355">
    <property type="entry name" value="ZnF_C2H2"/>
    <property type="match status" value="11"/>
</dbReference>
<feature type="domain" description="C2H2-type" evidence="8">
    <location>
        <begin position="1076"/>
        <end position="1105"/>
    </location>
</feature>
<dbReference type="GO" id="GO:0000978">
    <property type="term" value="F:RNA polymerase II cis-regulatory region sequence-specific DNA binding"/>
    <property type="evidence" value="ECO:0007669"/>
    <property type="project" value="TreeGrafter"/>
</dbReference>
<reference evidence="9 10" key="2">
    <citation type="submission" date="2018-08" db="EMBL/GenBank/DDBJ databases">
        <authorList>
            <person name="Laetsch R D."/>
            <person name="Stevens L."/>
            <person name="Kumar S."/>
            <person name="Blaxter L. M."/>
        </authorList>
    </citation>
    <scope>NUCLEOTIDE SEQUENCE [LARGE SCALE GENOMIC DNA]</scope>
</reference>
<dbReference type="GO" id="GO:0005634">
    <property type="term" value="C:nucleus"/>
    <property type="evidence" value="ECO:0007669"/>
    <property type="project" value="UniProtKB-SubCell"/>
</dbReference>
<dbReference type="GO" id="GO:0000981">
    <property type="term" value="F:DNA-binding transcription factor activity, RNA polymerase II-specific"/>
    <property type="evidence" value="ECO:0007669"/>
    <property type="project" value="TreeGrafter"/>
</dbReference>
<comment type="subcellular location">
    <subcellularLocation>
        <location evidence="1">Nucleus</location>
    </subcellularLocation>
</comment>
<dbReference type="PANTHER" id="PTHR24388">
    <property type="entry name" value="ZINC FINGER PROTEIN"/>
    <property type="match status" value="1"/>
</dbReference>
<evidence type="ECO:0000256" key="7">
    <source>
        <dbReference type="PROSITE-ProRule" id="PRU00042"/>
    </source>
</evidence>
<dbReference type="GO" id="GO:0008270">
    <property type="term" value="F:zinc ion binding"/>
    <property type="evidence" value="ECO:0007669"/>
    <property type="project" value="UniProtKB-KW"/>
</dbReference>
<accession>A0A182EAX4</accession>